<gene>
    <name evidence="1" type="ORF">L2E82_34841</name>
</gene>
<proteinExistence type="predicted"/>
<comment type="caution">
    <text evidence="1">The sequence shown here is derived from an EMBL/GenBank/DDBJ whole genome shotgun (WGS) entry which is preliminary data.</text>
</comment>
<keyword evidence="2" id="KW-1185">Reference proteome</keyword>
<organism evidence="1 2">
    <name type="scientific">Cichorium intybus</name>
    <name type="common">Chicory</name>
    <dbReference type="NCBI Taxonomy" id="13427"/>
    <lineage>
        <taxon>Eukaryota</taxon>
        <taxon>Viridiplantae</taxon>
        <taxon>Streptophyta</taxon>
        <taxon>Embryophyta</taxon>
        <taxon>Tracheophyta</taxon>
        <taxon>Spermatophyta</taxon>
        <taxon>Magnoliopsida</taxon>
        <taxon>eudicotyledons</taxon>
        <taxon>Gunneridae</taxon>
        <taxon>Pentapetalae</taxon>
        <taxon>asterids</taxon>
        <taxon>campanulids</taxon>
        <taxon>Asterales</taxon>
        <taxon>Asteraceae</taxon>
        <taxon>Cichorioideae</taxon>
        <taxon>Cichorieae</taxon>
        <taxon>Cichoriinae</taxon>
        <taxon>Cichorium</taxon>
    </lineage>
</organism>
<sequence>MEVGKSLALTLSWEQFKLKFIEHYCSNNAMKGIEEEFLKIQQGSRTVQQYTLDFNEKARFVQHQVDTEECRMDRYLWDLKTQIWEFLQGSMYTTYQQVAEAARSREKESSRVRERSGRYNFCRNLEVLVKIKEKLGNCSIKSGKNWAAARQARCAPTLGALALLVRELCSNLPGLGKESTGDNPFAKFRMRIVTSVTARLTKSALFLAIKETTPLGALAQLYIDEVIRLHGAPLSIVSDRDPRFTSNFWDSLQEKMGTRIKMSTAYHPQTDGQSERTIQTLEDMLRSGAIDFGGNWDQHLPLVEFSYNNSYHSSINMPPFEALYGRKCRTPVCWLEAGETKLTGPEIVRMTNEKIGVIQTNMKAAQDRQRSYSNLKKRPYDLKVGGLVMIKVSPWKGVIRFGKKRKLSPRYIGPFKILKRIGLQAFKLELPQELRGIHDTFHVCYLKKYFGKKELTIPLEEVRVEAPNRLVEEPEAMLEKRVLEYGRGVGDTISAETWNIKSGKNWAAARQARCAPTLGALALLVRELCSNLPGLGKESTGDNPFTKFSKRRTRRDGVRNVDKNIRGNAIPELHYRFVFNVGRRDIWPANVQKALTVDEALVQTDVITGIFSLNSSQARVLFDSGAFVSFISMSFAYKLDISLVDLFEKVIVDVADGRCVFVKSHYEQCRLKVFGVTFLIDLKPITNHEFDVIVGMDWLDENRGQMDCHEKKISVKTPSGSRILIRGERRSRKVPILSFATARRYMERGGELIMTHVIRAESKHPKIEEVEVVRDYPDIFPDDLPGLPSNRQVEFVIDVIPGAKPSRDEHRFHLQQMLDLLRDEKLYAKFSKCEFWLREIQFLNHVIDEDGIKVDSKKIEAVMSWELPKSPMEVRSFLGLASYYG</sequence>
<reference evidence="1 2" key="2">
    <citation type="journal article" date="2022" name="Mol. Ecol. Resour.">
        <title>The genomes of chicory, endive, great burdock and yacon provide insights into Asteraceae paleo-polyploidization history and plant inulin production.</title>
        <authorList>
            <person name="Fan W."/>
            <person name="Wang S."/>
            <person name="Wang H."/>
            <person name="Wang A."/>
            <person name="Jiang F."/>
            <person name="Liu H."/>
            <person name="Zhao H."/>
            <person name="Xu D."/>
            <person name="Zhang Y."/>
        </authorList>
    </citation>
    <scope>NUCLEOTIDE SEQUENCE [LARGE SCALE GENOMIC DNA]</scope>
    <source>
        <strain evidence="2">cv. Punajuju</strain>
        <tissue evidence="1">Leaves</tissue>
    </source>
</reference>
<accession>A0ACB9BN51</accession>
<dbReference type="EMBL" id="CM042014">
    <property type="protein sequence ID" value="KAI3723339.1"/>
    <property type="molecule type" value="Genomic_DNA"/>
</dbReference>
<protein>
    <submittedName>
        <fullName evidence="1">Uncharacterized protein</fullName>
    </submittedName>
</protein>
<dbReference type="Proteomes" id="UP001055811">
    <property type="component" value="Linkage Group LG06"/>
</dbReference>
<evidence type="ECO:0000313" key="2">
    <source>
        <dbReference type="Proteomes" id="UP001055811"/>
    </source>
</evidence>
<reference evidence="2" key="1">
    <citation type="journal article" date="2022" name="Mol. Ecol. Resour.">
        <title>The genomes of chicory, endive, great burdock and yacon provide insights into Asteraceae palaeo-polyploidization history and plant inulin production.</title>
        <authorList>
            <person name="Fan W."/>
            <person name="Wang S."/>
            <person name="Wang H."/>
            <person name="Wang A."/>
            <person name="Jiang F."/>
            <person name="Liu H."/>
            <person name="Zhao H."/>
            <person name="Xu D."/>
            <person name="Zhang Y."/>
        </authorList>
    </citation>
    <scope>NUCLEOTIDE SEQUENCE [LARGE SCALE GENOMIC DNA]</scope>
    <source>
        <strain evidence="2">cv. Punajuju</strain>
    </source>
</reference>
<evidence type="ECO:0000313" key="1">
    <source>
        <dbReference type="EMBL" id="KAI3723339.1"/>
    </source>
</evidence>
<name>A0ACB9BN51_CICIN</name>